<feature type="transmembrane region" description="Helical" evidence="1">
    <location>
        <begin position="55"/>
        <end position="74"/>
    </location>
</feature>
<organism evidence="2 3">
    <name type="scientific">Corynespora cassiicola Philippines</name>
    <dbReference type="NCBI Taxonomy" id="1448308"/>
    <lineage>
        <taxon>Eukaryota</taxon>
        <taxon>Fungi</taxon>
        <taxon>Dikarya</taxon>
        <taxon>Ascomycota</taxon>
        <taxon>Pezizomycotina</taxon>
        <taxon>Dothideomycetes</taxon>
        <taxon>Pleosporomycetidae</taxon>
        <taxon>Pleosporales</taxon>
        <taxon>Corynesporascaceae</taxon>
        <taxon>Corynespora</taxon>
    </lineage>
</organism>
<keyword evidence="1" id="KW-0812">Transmembrane</keyword>
<dbReference type="PANTHER" id="PTHR33927:SF5">
    <property type="entry name" value="ENZYME, PUTATIVE (AFU_ORTHOLOGUE AFUA_8G01222)-RELATED"/>
    <property type="match status" value="1"/>
</dbReference>
<dbReference type="EMBL" id="KZ678130">
    <property type="protein sequence ID" value="PSN71970.1"/>
    <property type="molecule type" value="Genomic_DNA"/>
</dbReference>
<protein>
    <recommendedName>
        <fullName evidence="4">Integral membrane protein TmpA</fullName>
    </recommendedName>
</protein>
<keyword evidence="3" id="KW-1185">Reference proteome</keyword>
<dbReference type="AlphaFoldDB" id="A0A2T2P2Q3"/>
<proteinExistence type="predicted"/>
<evidence type="ECO:0008006" key="4">
    <source>
        <dbReference type="Google" id="ProtNLM"/>
    </source>
</evidence>
<keyword evidence="1" id="KW-1133">Transmembrane helix</keyword>
<dbReference type="PANTHER" id="PTHR33927">
    <property type="entry name" value="TRANSMEMBRANE PROTEIN"/>
    <property type="match status" value="1"/>
</dbReference>
<reference evidence="2 3" key="1">
    <citation type="journal article" date="2018" name="Front. Microbiol.">
        <title>Genome-Wide Analysis of Corynespora cassiicola Leaf Fall Disease Putative Effectors.</title>
        <authorList>
            <person name="Lopez D."/>
            <person name="Ribeiro S."/>
            <person name="Label P."/>
            <person name="Fumanal B."/>
            <person name="Venisse J.S."/>
            <person name="Kohler A."/>
            <person name="de Oliveira R.R."/>
            <person name="Labutti K."/>
            <person name="Lipzen A."/>
            <person name="Lail K."/>
            <person name="Bauer D."/>
            <person name="Ohm R.A."/>
            <person name="Barry K.W."/>
            <person name="Spatafora J."/>
            <person name="Grigoriev I.V."/>
            <person name="Martin F.M."/>
            <person name="Pujade-Renaud V."/>
        </authorList>
    </citation>
    <scope>NUCLEOTIDE SEQUENCE [LARGE SCALE GENOMIC DNA]</scope>
    <source>
        <strain evidence="2 3">Philippines</strain>
    </source>
</reference>
<evidence type="ECO:0000313" key="2">
    <source>
        <dbReference type="EMBL" id="PSN71970.1"/>
    </source>
</evidence>
<feature type="transmembrane region" description="Helical" evidence="1">
    <location>
        <begin position="211"/>
        <end position="233"/>
    </location>
</feature>
<feature type="transmembrane region" description="Helical" evidence="1">
    <location>
        <begin position="133"/>
        <end position="153"/>
    </location>
</feature>
<keyword evidence="1" id="KW-0472">Membrane</keyword>
<gene>
    <name evidence="2" type="ORF">BS50DRAFT_630076</name>
</gene>
<evidence type="ECO:0000313" key="3">
    <source>
        <dbReference type="Proteomes" id="UP000240883"/>
    </source>
</evidence>
<accession>A0A2T2P2Q3</accession>
<dbReference type="InterPro" id="IPR052979">
    <property type="entry name" value="Adenylate-forming_domain"/>
</dbReference>
<evidence type="ECO:0000256" key="1">
    <source>
        <dbReference type="SAM" id="Phobius"/>
    </source>
</evidence>
<feature type="transmembrane region" description="Helical" evidence="1">
    <location>
        <begin position="245"/>
        <end position="263"/>
    </location>
</feature>
<name>A0A2T2P2Q3_CORCC</name>
<feature type="transmembrane region" description="Helical" evidence="1">
    <location>
        <begin position="173"/>
        <end position="191"/>
    </location>
</feature>
<dbReference type="Proteomes" id="UP000240883">
    <property type="component" value="Unassembled WGS sequence"/>
</dbReference>
<dbReference type="OrthoDB" id="3142841at2759"/>
<sequence>MSSGSSEAYASTLAKVISASSTDTSLTIALDQPPQLPSKRYTRLLRLLRYSLLAAYQRLFTLVILLNLIGVGFLRHQSLKTANLDHLATAASANILVAVLVRQDCFNNAIYACAWMVPWCFPLRVRRILARAAYTYGGIHSGAAVAGTAWFLVFSTLMTLRFVQSGFYKVREVTLTWILFALLAIICLLALKPVRLRYHNTFEATHRLLGWAAILIFWTQLLFLLHHTALVALQPFCKVLVRTPSFWFLAATTMFIIQPWLRLRLWNFKAEYLSDHALRLHFDHPVRCHSCLSISTSPLREWHPFATFPTSRPSMKQPCTSMVVSDAGDWTHKLIQSNSSPADLEQNNRNTYRTVRFWVKGTTTAGVLSLSSMFSRVVIVTTGSGVGPALSTLTHKPKGQVARLIWSSRSPLNTFGQSMLDEVERVDPDAVIIDTSAMGRPDLVRVAWLLYKQIEADAVFVLSNRTVTKKMVYSLESRGIPAFGPIWDS</sequence>